<dbReference type="Gene3D" id="2.130.10.130">
    <property type="entry name" value="Integrin alpha, N-terminal"/>
    <property type="match status" value="1"/>
</dbReference>
<proteinExistence type="predicted"/>
<organism evidence="2 3">
    <name type="scientific">Adineta steineri</name>
    <dbReference type="NCBI Taxonomy" id="433720"/>
    <lineage>
        <taxon>Eukaryota</taxon>
        <taxon>Metazoa</taxon>
        <taxon>Spiralia</taxon>
        <taxon>Gnathifera</taxon>
        <taxon>Rotifera</taxon>
        <taxon>Eurotatoria</taxon>
        <taxon>Bdelloidea</taxon>
        <taxon>Adinetida</taxon>
        <taxon>Adinetidae</taxon>
        <taxon>Adineta</taxon>
    </lineage>
</organism>
<dbReference type="InterPro" id="IPR013517">
    <property type="entry name" value="FG-GAP"/>
</dbReference>
<dbReference type="Proteomes" id="UP000663844">
    <property type="component" value="Unassembled WGS sequence"/>
</dbReference>
<dbReference type="InterPro" id="IPR028994">
    <property type="entry name" value="Integrin_alpha_N"/>
</dbReference>
<evidence type="ECO:0008006" key="4">
    <source>
        <dbReference type="Google" id="ProtNLM"/>
    </source>
</evidence>
<gene>
    <name evidence="2" type="ORF">OXD698_LOCUS27975</name>
</gene>
<keyword evidence="1" id="KW-0732">Signal</keyword>
<sequence length="375" mass="40363">MTLFAFNVTMVATGVLSLINLYLPNMTTTSNICEISFAPMISLATGLEPMAVKTADLNNDSFLDLVVANRAGNTTSVFFGYGNGCFTQRIDLSTGPNAEHMQLLLAIHASNIGVFLGQGDKKFSKQKTFSTGTNSTPAEMALHDLNNDTFLDLVVSDHEYDRVFVFLGTGDGEFIRTRDLSTGNSSGPYLILINDFNNDNLLDIAIGNGDVNNVGVFLGDGKGNFSQQITTYIESGPYAFVAVDFNKDGILDIATANYDSNNTSILYGNGDGSFKLQNTFSTGDASLPYAVTNGDFNRDNIDDLIIANSGTDNVGILVGNSDGTFRKQKTYSTGRGSNAVEITIGDFNRDNRLDFVSANLNNNTIGIFLSTCSYN</sequence>
<dbReference type="PANTHER" id="PTHR46580">
    <property type="entry name" value="SENSOR KINASE-RELATED"/>
    <property type="match status" value="1"/>
</dbReference>
<comment type="caution">
    <text evidence="2">The sequence shown here is derived from an EMBL/GenBank/DDBJ whole genome shotgun (WGS) entry which is preliminary data.</text>
</comment>
<dbReference type="PANTHER" id="PTHR46580:SF2">
    <property type="entry name" value="MAM DOMAIN-CONTAINING PROTEIN"/>
    <property type="match status" value="1"/>
</dbReference>
<dbReference type="Pfam" id="PF13517">
    <property type="entry name" value="FG-GAP_3"/>
    <property type="match status" value="2"/>
</dbReference>
<protein>
    <recommendedName>
        <fullName evidence="4">VCBS repeat-containing protein</fullName>
    </recommendedName>
</protein>
<name>A0A819M3S5_9BILA</name>
<reference evidence="2" key="1">
    <citation type="submission" date="2021-02" db="EMBL/GenBank/DDBJ databases">
        <authorList>
            <person name="Nowell W R."/>
        </authorList>
    </citation>
    <scope>NUCLEOTIDE SEQUENCE</scope>
</reference>
<evidence type="ECO:0000256" key="1">
    <source>
        <dbReference type="ARBA" id="ARBA00022729"/>
    </source>
</evidence>
<dbReference type="Gene3D" id="2.30.30.100">
    <property type="match status" value="2"/>
</dbReference>
<evidence type="ECO:0000313" key="3">
    <source>
        <dbReference type="Proteomes" id="UP000663844"/>
    </source>
</evidence>
<accession>A0A819M3S5</accession>
<dbReference type="SUPFAM" id="SSF69318">
    <property type="entry name" value="Integrin alpha N-terminal domain"/>
    <property type="match status" value="1"/>
</dbReference>
<dbReference type="EMBL" id="CAJOAZ010002958">
    <property type="protein sequence ID" value="CAF3973694.1"/>
    <property type="molecule type" value="Genomic_DNA"/>
</dbReference>
<dbReference type="AlphaFoldDB" id="A0A819M3S5"/>
<evidence type="ECO:0000313" key="2">
    <source>
        <dbReference type="EMBL" id="CAF3973694.1"/>
    </source>
</evidence>